<dbReference type="InterPro" id="IPR015421">
    <property type="entry name" value="PyrdxlP-dep_Trfase_major"/>
</dbReference>
<keyword evidence="10" id="KW-1185">Reference proteome</keyword>
<dbReference type="RefSeq" id="WP_306737655.1">
    <property type="nucleotide sequence ID" value="NZ_JANHAX010000009.1"/>
</dbReference>
<reference evidence="9" key="1">
    <citation type="submission" date="2022-07" db="EMBL/GenBank/DDBJ databases">
        <authorList>
            <person name="Otstavnykh N."/>
            <person name="Isaeva M."/>
            <person name="Bystritskaya E."/>
        </authorList>
    </citation>
    <scope>NUCLEOTIDE SEQUENCE</scope>
    <source>
        <strain evidence="9">KCTC 52189</strain>
    </source>
</reference>
<dbReference type="GO" id="GO:0008483">
    <property type="term" value="F:transaminase activity"/>
    <property type="evidence" value="ECO:0007669"/>
    <property type="project" value="UniProtKB-KW"/>
</dbReference>
<sequence length="373" mass="39819">MTQNRRHGPRLTALAESLPASVPFVGPEAQERIQGFEFKARLGANENVFGPSPKAIDAMERAARDIWMYGDPESHDLRHALAAHHGVNPENIMVGEGIDGLLGYLARLTVGPGDTVVTSDGAYPTFNYHVAGFGGVLEKLPYRDDREDLPALLARAAEVDAKLVYFANPDNPMGSWLTGAEIEAALDDIPDGTVLILDEAYVEFAPLGTAPQIDIDDPRVIRMRTFSKAYGMAGARVGYAMAAEPLITAFNKIRNHFGMNRAAQAGALAALADQQYLAENIARVAAAREQINRIAAENGLTALPSATNFVAIDCGGDETLAKAVLDALVARGIFVRMPFAAPGNRCIRLSCGPDRDLALFASALPGVLQAARG</sequence>
<dbReference type="GO" id="GO:0030170">
    <property type="term" value="F:pyridoxal phosphate binding"/>
    <property type="evidence" value="ECO:0007669"/>
    <property type="project" value="InterPro"/>
</dbReference>
<feature type="domain" description="Aminotransferase class I/classII large" evidence="8">
    <location>
        <begin position="41"/>
        <end position="363"/>
    </location>
</feature>
<comment type="pathway">
    <text evidence="6">Amino-acid biosynthesis.</text>
</comment>
<dbReference type="Gene3D" id="3.90.1150.10">
    <property type="entry name" value="Aspartate Aminotransferase, domain 1"/>
    <property type="match status" value="1"/>
</dbReference>
<accession>A0AAE4B7H9</accession>
<dbReference type="SUPFAM" id="SSF53383">
    <property type="entry name" value="PLP-dependent transferases"/>
    <property type="match status" value="1"/>
</dbReference>
<evidence type="ECO:0000256" key="4">
    <source>
        <dbReference type="ARBA" id="ARBA00022679"/>
    </source>
</evidence>
<evidence type="ECO:0000256" key="3">
    <source>
        <dbReference type="ARBA" id="ARBA00022576"/>
    </source>
</evidence>
<evidence type="ECO:0000256" key="1">
    <source>
        <dbReference type="ARBA" id="ARBA00001933"/>
    </source>
</evidence>
<keyword evidence="3 9" id="KW-0032">Aminotransferase</keyword>
<comment type="similarity">
    <text evidence="2">Belongs to the class-II pyridoxal-phosphate-dependent aminotransferase family. Histidinol-phosphate aminotransferase subfamily.</text>
</comment>
<evidence type="ECO:0000256" key="6">
    <source>
        <dbReference type="ARBA" id="ARBA00029440"/>
    </source>
</evidence>
<protein>
    <submittedName>
        <fullName evidence="9">Pyridoxal phosphate-dependent aminotransferase</fullName>
    </submittedName>
</protein>
<evidence type="ECO:0000259" key="8">
    <source>
        <dbReference type="Pfam" id="PF00155"/>
    </source>
</evidence>
<evidence type="ECO:0000313" key="9">
    <source>
        <dbReference type="EMBL" id="MDQ2092344.1"/>
    </source>
</evidence>
<dbReference type="Gene3D" id="3.40.640.10">
    <property type="entry name" value="Type I PLP-dependent aspartate aminotransferase-like (Major domain)"/>
    <property type="match status" value="1"/>
</dbReference>
<dbReference type="Pfam" id="PF00155">
    <property type="entry name" value="Aminotran_1_2"/>
    <property type="match status" value="1"/>
</dbReference>
<dbReference type="InterPro" id="IPR015424">
    <property type="entry name" value="PyrdxlP-dep_Trfase"/>
</dbReference>
<dbReference type="CDD" id="cd00609">
    <property type="entry name" value="AAT_like"/>
    <property type="match status" value="1"/>
</dbReference>
<gene>
    <name evidence="9" type="ORF">NO357_20765</name>
</gene>
<dbReference type="PANTHER" id="PTHR43643">
    <property type="entry name" value="HISTIDINOL-PHOSPHATE AMINOTRANSFERASE 2"/>
    <property type="match status" value="1"/>
</dbReference>
<name>A0AAE4B7H9_9RHOB</name>
<dbReference type="PROSITE" id="PS00599">
    <property type="entry name" value="AA_TRANSFER_CLASS_2"/>
    <property type="match status" value="1"/>
</dbReference>
<reference evidence="9" key="2">
    <citation type="submission" date="2023-02" db="EMBL/GenBank/DDBJ databases">
        <title>'Rhodoalgimonas zhirmunskyi' gen. nov., isolated from a red alga.</title>
        <authorList>
            <person name="Nedashkovskaya O.I."/>
            <person name="Otstavnykh N.Y."/>
            <person name="Bystritskaya E.P."/>
            <person name="Balabanova L.A."/>
            <person name="Isaeva M.P."/>
        </authorList>
    </citation>
    <scope>NUCLEOTIDE SEQUENCE</scope>
    <source>
        <strain evidence="9">KCTC 52189</strain>
    </source>
</reference>
<evidence type="ECO:0000313" key="10">
    <source>
        <dbReference type="Proteomes" id="UP001226762"/>
    </source>
</evidence>
<dbReference type="NCBIfam" id="NF006014">
    <property type="entry name" value="PRK08153.1"/>
    <property type="match status" value="1"/>
</dbReference>
<evidence type="ECO:0000256" key="7">
    <source>
        <dbReference type="RuleBase" id="RU003693"/>
    </source>
</evidence>
<comment type="cofactor">
    <cofactor evidence="1 7">
        <name>pyridoxal 5'-phosphate</name>
        <dbReference type="ChEBI" id="CHEBI:597326"/>
    </cofactor>
</comment>
<dbReference type="Proteomes" id="UP001226762">
    <property type="component" value="Unassembled WGS sequence"/>
</dbReference>
<evidence type="ECO:0000256" key="5">
    <source>
        <dbReference type="ARBA" id="ARBA00022898"/>
    </source>
</evidence>
<dbReference type="InterPro" id="IPR050106">
    <property type="entry name" value="HistidinolP_aminotransfase"/>
</dbReference>
<evidence type="ECO:0000256" key="2">
    <source>
        <dbReference type="ARBA" id="ARBA00007970"/>
    </source>
</evidence>
<dbReference type="AlphaFoldDB" id="A0AAE4B7H9"/>
<dbReference type="PANTHER" id="PTHR43643:SF2">
    <property type="entry name" value="INDUCIBLE LYSINE DECARBOXYLASE"/>
    <property type="match status" value="1"/>
</dbReference>
<dbReference type="EMBL" id="JANHAX010000009">
    <property type="protein sequence ID" value="MDQ2092344.1"/>
    <property type="molecule type" value="Genomic_DNA"/>
</dbReference>
<dbReference type="InterPro" id="IPR001917">
    <property type="entry name" value="Aminotrans_II_pyridoxalP_BS"/>
</dbReference>
<keyword evidence="5 7" id="KW-0663">Pyridoxal phosphate</keyword>
<proteinExistence type="inferred from homology"/>
<comment type="caution">
    <text evidence="9">The sequence shown here is derived from an EMBL/GenBank/DDBJ whole genome shotgun (WGS) entry which is preliminary data.</text>
</comment>
<dbReference type="InterPro" id="IPR004839">
    <property type="entry name" value="Aminotransferase_I/II_large"/>
</dbReference>
<dbReference type="InterPro" id="IPR015422">
    <property type="entry name" value="PyrdxlP-dep_Trfase_small"/>
</dbReference>
<organism evidence="9 10">
    <name type="scientific">Marimonas arenosa</name>
    <dbReference type="NCBI Taxonomy" id="1795305"/>
    <lineage>
        <taxon>Bacteria</taxon>
        <taxon>Pseudomonadati</taxon>
        <taxon>Pseudomonadota</taxon>
        <taxon>Alphaproteobacteria</taxon>
        <taxon>Rhodobacterales</taxon>
        <taxon>Paracoccaceae</taxon>
        <taxon>Marimonas</taxon>
    </lineage>
</organism>
<keyword evidence="4" id="KW-0808">Transferase</keyword>